<feature type="coiled-coil region" evidence="1">
    <location>
        <begin position="201"/>
        <end position="263"/>
    </location>
</feature>
<protein>
    <submittedName>
        <fullName evidence="6">Kinetoplast-associated protein-like protein</fullName>
    </submittedName>
</protein>
<feature type="coiled-coil region" evidence="1">
    <location>
        <begin position="1132"/>
        <end position="1159"/>
    </location>
</feature>
<evidence type="ECO:0000256" key="1">
    <source>
        <dbReference type="SAM" id="Coils"/>
    </source>
</evidence>
<sequence>MKETALGVPQQQQRGLLQLKVGAIVAYACLLDEAVGATSWRVGAVRAIPVSTQPTPNPSALIGKTMCQALLVQPWVSLAAMPADDSITEGKAGKHKSGNAVEAAANGVSPSSSTPSPRPLPVVTAAVRFAEIDAMQKELEELQRGASGDSCGEVNNHDNGTAYPCEDEDEQLVRTLSQAYTRVLAASNEAAAPTDANPELSRQISEKRNELRKRIEQSLAKMKETRKQQHDLQLAQEDAQKSLQSARHQLREAQEKVQEINTRALWEIQGYRLPPAVVKHVMGAVLCVLGERASSWQEVVMVVRTPSFISRVAQFDPTELSPTRARELKKKYLSDPQFSHEVAMKGSQALVQFQEWVMRQVQHTDADDDLAKFLKQKEAVTAALAASRQQLMADAAELRHLEEELDALMHQQEELLMKGSTPSIDGAEKPSRQPREAAAQQQPRPEKQQESREEHAQQPSATSQGVTSHSRPRQPSAAPAADNLFSESPAPISVRLRAAAAAAASRAYVKELSTSTAAGAAATTSSHMQTWSRPSSTVAQQQKIFALIPPGPQWVCPPPGMVHNTYILRSSVLCVLGYLPRSSGGSRDADLAVGDTTSAPLEDHVFELTNAQHQFVLDAIQQPLNERPPMPLTEEETAAEAARHFTITTHHIKSFDGEEWAMVAEHSPEELRRAIVDDVAAICEVPNRSVTGVEWMLGGLHVQCDVCHPASVSRDALQQALEDSAFPTVMALYESRQQRCAQREAEAEAAAQQQRYLEGLELQQASTKANAPAEQPADEHARQHQQQALRDAEAHVATLTKEYDEQQQMLAASQRELEASQQTLRVTNDVLKKLEEKSRRDAREAQEAAAQADQQLRAAHAALREQGEVHEKEVKRLLEQLAESEKVRQQLQEERMSTQAAGQGGVAAAQPEGVRQRTLVQAQLVEALLTQLRANETASRLCEEERQRQAAATAAAANRRTKRRIALEELCSQLKELSMCMSTSSSPVTADPSTNSSEWNSIQQQQQHQQQQVKKTKEALGCELAVQLHAMKMEKDEAAAAVAQSRRAMVACQCSVDDADTNAKRCYSAKVAEQTRLRALQEAVGSGANAGAALSQASAAGEEGELAVLKADVAAASQRFSSSAQALKAQEEQRLQNCLEEEEDTIRMLQRMAASKNRDASQLMRDVCDLATSTPAQGRRAVWATTWLWGLLFTVVIVLQFRRSAA</sequence>
<evidence type="ECO:0000313" key="7">
    <source>
        <dbReference type="Proteomes" id="UP000038009"/>
    </source>
</evidence>
<organism evidence="6 7">
    <name type="scientific">Leptomonas seymouri</name>
    <dbReference type="NCBI Taxonomy" id="5684"/>
    <lineage>
        <taxon>Eukaryota</taxon>
        <taxon>Discoba</taxon>
        <taxon>Euglenozoa</taxon>
        <taxon>Kinetoplastea</taxon>
        <taxon>Metakinetoplastina</taxon>
        <taxon>Trypanosomatida</taxon>
        <taxon>Trypanosomatidae</taxon>
        <taxon>Leishmaniinae</taxon>
        <taxon>Leptomonas</taxon>
    </lineage>
</organism>
<dbReference type="PANTHER" id="PTHR45703:SF36">
    <property type="entry name" value="DYNEIN HEAVY CHAIN, CYTOPLASMIC"/>
    <property type="match status" value="1"/>
</dbReference>
<dbReference type="PANTHER" id="PTHR45703">
    <property type="entry name" value="DYNEIN HEAVY CHAIN"/>
    <property type="match status" value="1"/>
</dbReference>
<dbReference type="VEuPathDB" id="TriTrypDB:Lsey_0051_0180"/>
<dbReference type="GO" id="GO:0007018">
    <property type="term" value="P:microtubule-based movement"/>
    <property type="evidence" value="ECO:0007669"/>
    <property type="project" value="InterPro"/>
</dbReference>
<feature type="region of interest" description="Disordered" evidence="2">
    <location>
        <begin position="983"/>
        <end position="1014"/>
    </location>
</feature>
<feature type="compositionally biased region" description="Basic and acidic residues" evidence="2">
    <location>
        <begin position="837"/>
        <end position="846"/>
    </location>
</feature>
<feature type="domain" description="Dynein heavy chain coiled coil stalk" evidence="4">
    <location>
        <begin position="230"/>
        <end position="412"/>
    </location>
</feature>
<feature type="compositionally biased region" description="Basic and acidic residues" evidence="2">
    <location>
        <begin position="444"/>
        <end position="456"/>
    </location>
</feature>
<dbReference type="InterPro" id="IPR026983">
    <property type="entry name" value="DHC"/>
</dbReference>
<accession>A0A0N1PD77</accession>
<name>A0A0N1PD77_LEPSE</name>
<feature type="coiled-coil region" evidence="1">
    <location>
        <begin position="384"/>
        <end position="418"/>
    </location>
</feature>
<proteinExistence type="predicted"/>
<reference evidence="6 7" key="1">
    <citation type="journal article" date="2015" name="PLoS Pathog.">
        <title>Leptomonas seymouri: Adaptations to the Dixenous Life Cycle Analyzed by Genome Sequencing, Transcriptome Profiling and Co-infection with Leishmania donovani.</title>
        <authorList>
            <person name="Kraeva N."/>
            <person name="Butenko A."/>
            <person name="Hlavacova J."/>
            <person name="Kostygov A."/>
            <person name="Myskova J."/>
            <person name="Grybchuk D."/>
            <person name="Lestinova T."/>
            <person name="Votypka J."/>
            <person name="Volf P."/>
            <person name="Opperdoes F."/>
            <person name="Flegontov P."/>
            <person name="Lukes J."/>
            <person name="Yurchenko V."/>
        </authorList>
    </citation>
    <scope>NUCLEOTIDE SEQUENCE [LARGE SCALE GENOMIC DNA]</scope>
    <source>
        <strain evidence="6 7">ATCC 30220</strain>
    </source>
</reference>
<dbReference type="Pfam" id="PF23398">
    <property type="entry name" value="FAZ1_cons"/>
    <property type="match status" value="1"/>
</dbReference>
<dbReference type="Pfam" id="PF12777">
    <property type="entry name" value="MT"/>
    <property type="match status" value="1"/>
</dbReference>
<feature type="region of interest" description="Disordered" evidence="2">
    <location>
        <begin position="837"/>
        <end position="856"/>
    </location>
</feature>
<keyword evidence="1" id="KW-0175">Coiled coil</keyword>
<feature type="region of interest" description="Disordered" evidence="2">
    <location>
        <begin position="88"/>
        <end position="120"/>
    </location>
</feature>
<keyword evidence="3" id="KW-0472">Membrane</keyword>
<dbReference type="OrthoDB" id="267560at2759"/>
<keyword evidence="7" id="KW-1185">Reference proteome</keyword>
<gene>
    <name evidence="6" type="ORF">ABL78_2485</name>
</gene>
<evidence type="ECO:0000256" key="3">
    <source>
        <dbReference type="SAM" id="Phobius"/>
    </source>
</evidence>
<keyword evidence="3" id="KW-1133">Transmembrane helix</keyword>
<dbReference type="GO" id="GO:0030286">
    <property type="term" value="C:dynein complex"/>
    <property type="evidence" value="ECO:0007669"/>
    <property type="project" value="InterPro"/>
</dbReference>
<feature type="region of interest" description="Disordered" evidence="2">
    <location>
        <begin position="764"/>
        <end position="792"/>
    </location>
</feature>
<feature type="compositionally biased region" description="Polar residues" evidence="2">
    <location>
        <begin position="457"/>
        <end position="469"/>
    </location>
</feature>
<keyword evidence="3" id="KW-0812">Transmembrane</keyword>
<evidence type="ECO:0000259" key="4">
    <source>
        <dbReference type="Pfam" id="PF12777"/>
    </source>
</evidence>
<feature type="domain" description="Flagellar attachment zone protein 1 conserved" evidence="5">
    <location>
        <begin position="646"/>
        <end position="736"/>
    </location>
</feature>
<evidence type="ECO:0000256" key="2">
    <source>
        <dbReference type="SAM" id="MobiDB-lite"/>
    </source>
</evidence>
<dbReference type="GO" id="GO:0045505">
    <property type="term" value="F:dynein intermediate chain binding"/>
    <property type="evidence" value="ECO:0007669"/>
    <property type="project" value="InterPro"/>
</dbReference>
<feature type="compositionally biased region" description="Low complexity" evidence="2">
    <location>
        <begin position="1003"/>
        <end position="1012"/>
    </location>
</feature>
<feature type="compositionally biased region" description="Polar residues" evidence="2">
    <location>
        <begin position="983"/>
        <end position="1002"/>
    </location>
</feature>
<dbReference type="AlphaFoldDB" id="A0A0N1PD77"/>
<evidence type="ECO:0000313" key="6">
    <source>
        <dbReference type="EMBL" id="KPI88420.1"/>
    </source>
</evidence>
<feature type="transmembrane region" description="Helical" evidence="3">
    <location>
        <begin position="1181"/>
        <end position="1201"/>
    </location>
</feature>
<dbReference type="GO" id="GO:0051959">
    <property type="term" value="F:dynein light intermediate chain binding"/>
    <property type="evidence" value="ECO:0007669"/>
    <property type="project" value="InterPro"/>
</dbReference>
<dbReference type="Gene3D" id="1.20.920.20">
    <property type="match status" value="1"/>
</dbReference>
<dbReference type="InterPro" id="IPR024743">
    <property type="entry name" value="Dynein_HC_stalk"/>
</dbReference>
<dbReference type="Proteomes" id="UP000038009">
    <property type="component" value="Unassembled WGS sequence"/>
</dbReference>
<dbReference type="OMA" id="VLIQPWI"/>
<dbReference type="InterPro" id="IPR056614">
    <property type="entry name" value="FAZ1_cons"/>
</dbReference>
<feature type="compositionally biased region" description="Low complexity" evidence="2">
    <location>
        <begin position="847"/>
        <end position="856"/>
    </location>
</feature>
<feature type="region of interest" description="Disordered" evidence="2">
    <location>
        <begin position="420"/>
        <end position="485"/>
    </location>
</feature>
<dbReference type="EMBL" id="LJSK01000051">
    <property type="protein sequence ID" value="KPI88420.1"/>
    <property type="molecule type" value="Genomic_DNA"/>
</dbReference>
<evidence type="ECO:0000259" key="5">
    <source>
        <dbReference type="Pfam" id="PF23398"/>
    </source>
</evidence>
<comment type="caution">
    <text evidence="6">The sequence shown here is derived from an EMBL/GenBank/DDBJ whole genome shotgun (WGS) entry which is preliminary data.</text>
</comment>
<feature type="compositionally biased region" description="Basic and acidic residues" evidence="2">
    <location>
        <begin position="426"/>
        <end position="435"/>
    </location>
</feature>